<dbReference type="Proteomes" id="UP001596392">
    <property type="component" value="Unassembled WGS sequence"/>
</dbReference>
<dbReference type="Gene3D" id="3.40.710.10">
    <property type="entry name" value="DD-peptidase/beta-lactamase superfamily"/>
    <property type="match status" value="1"/>
</dbReference>
<name>A0ABW2GPV6_9ACTN</name>
<reference evidence="3" key="1">
    <citation type="journal article" date="2019" name="Int. J. Syst. Evol. Microbiol.">
        <title>The Global Catalogue of Microorganisms (GCM) 10K type strain sequencing project: providing services to taxonomists for standard genome sequencing and annotation.</title>
        <authorList>
            <consortium name="The Broad Institute Genomics Platform"/>
            <consortium name="The Broad Institute Genome Sequencing Center for Infectious Disease"/>
            <person name="Wu L."/>
            <person name="Ma J."/>
        </authorList>
    </citation>
    <scope>NUCLEOTIDE SEQUENCE [LARGE SCALE GENOMIC DNA]</scope>
    <source>
        <strain evidence="3">CGMCC 1.9106</strain>
    </source>
</reference>
<dbReference type="PANTHER" id="PTHR43319:SF3">
    <property type="entry name" value="BETA-LACTAMASE-RELATED DOMAIN-CONTAINING PROTEIN"/>
    <property type="match status" value="1"/>
</dbReference>
<protein>
    <submittedName>
        <fullName evidence="2">Serine hydrolase domain-containing protein</fullName>
    </submittedName>
</protein>
<keyword evidence="3" id="KW-1185">Reference proteome</keyword>
<sequence>MNRHHLLQQRVQQRVDELVGSGQETGVQVAAYLHGEPIVDAVAGLADPATGRPVTPGTPFFSFSTGKALTSTVVHVLAEQGRLDYDLRLAEVWPEFARHGKSGVTLRHVLTHTAGLPALPPDVTAADLADWGRMCAILADTVPEWEPGTAHGYHVWTYGWLVGETVRRATGRTLSQVLATDVAAPLGVPGELLLRVPEEDLGRLAVLDDRSWSDALKQLSAQLPNFDRAVPHGARPDADLGNDRAFLRAEVPAVGAITARAAARMFAALLGEVDGVRLISPARLREATRPVTRGPEWTFGMPVRWTLGYAVDGPMIEVGGIGGSLAGALPELGLTIAATKNSLAVGDGDPMEQLREMIISAVREEAPATLPSRISRE</sequence>
<dbReference type="GO" id="GO:0016787">
    <property type="term" value="F:hydrolase activity"/>
    <property type="evidence" value="ECO:0007669"/>
    <property type="project" value="UniProtKB-KW"/>
</dbReference>
<dbReference type="InterPro" id="IPR001466">
    <property type="entry name" value="Beta-lactam-related"/>
</dbReference>
<gene>
    <name evidence="2" type="ORF">ACFQO7_01070</name>
</gene>
<dbReference type="RefSeq" id="WP_376804550.1">
    <property type="nucleotide sequence ID" value="NZ_JBHTAC010000001.1"/>
</dbReference>
<dbReference type="InterPro" id="IPR052907">
    <property type="entry name" value="Beta-lactamase/esterase"/>
</dbReference>
<feature type="domain" description="Beta-lactamase-related" evidence="1">
    <location>
        <begin position="11"/>
        <end position="344"/>
    </location>
</feature>
<dbReference type="InterPro" id="IPR012338">
    <property type="entry name" value="Beta-lactam/transpept-like"/>
</dbReference>
<dbReference type="Pfam" id="PF00144">
    <property type="entry name" value="Beta-lactamase"/>
    <property type="match status" value="1"/>
</dbReference>
<accession>A0ABW2GPV6</accession>
<evidence type="ECO:0000313" key="3">
    <source>
        <dbReference type="Proteomes" id="UP001596392"/>
    </source>
</evidence>
<organism evidence="2 3">
    <name type="scientific">Catellatospora aurea</name>
    <dbReference type="NCBI Taxonomy" id="1337874"/>
    <lineage>
        <taxon>Bacteria</taxon>
        <taxon>Bacillati</taxon>
        <taxon>Actinomycetota</taxon>
        <taxon>Actinomycetes</taxon>
        <taxon>Micromonosporales</taxon>
        <taxon>Micromonosporaceae</taxon>
        <taxon>Catellatospora</taxon>
    </lineage>
</organism>
<dbReference type="EMBL" id="JBHTAC010000001">
    <property type="protein sequence ID" value="MFC7241058.1"/>
    <property type="molecule type" value="Genomic_DNA"/>
</dbReference>
<dbReference type="SUPFAM" id="SSF56601">
    <property type="entry name" value="beta-lactamase/transpeptidase-like"/>
    <property type="match status" value="1"/>
</dbReference>
<dbReference type="PANTHER" id="PTHR43319">
    <property type="entry name" value="BETA-LACTAMASE-RELATED"/>
    <property type="match status" value="1"/>
</dbReference>
<keyword evidence="2" id="KW-0378">Hydrolase</keyword>
<proteinExistence type="predicted"/>
<comment type="caution">
    <text evidence="2">The sequence shown here is derived from an EMBL/GenBank/DDBJ whole genome shotgun (WGS) entry which is preliminary data.</text>
</comment>
<evidence type="ECO:0000259" key="1">
    <source>
        <dbReference type="Pfam" id="PF00144"/>
    </source>
</evidence>
<evidence type="ECO:0000313" key="2">
    <source>
        <dbReference type="EMBL" id="MFC7241058.1"/>
    </source>
</evidence>